<accession>A0A7I8E5T9</accession>
<dbReference type="Proteomes" id="UP000593842">
    <property type="component" value="Chromosome"/>
</dbReference>
<reference evidence="3" key="1">
    <citation type="submission" date="2020-09" db="EMBL/GenBank/DDBJ databases">
        <title>Complete genome sequencing of Faecalibacillus intestinalis strain 14EGH31.</title>
        <authorList>
            <person name="Sakamoto M."/>
            <person name="Murakami T."/>
            <person name="Mori H."/>
        </authorList>
    </citation>
    <scope>NUCLEOTIDE SEQUENCE [LARGE SCALE GENOMIC DNA]</scope>
    <source>
        <strain evidence="3">14EGH31</strain>
    </source>
</reference>
<dbReference type="SUPFAM" id="SSF54506">
    <property type="entry name" value="Diaminopimelate epimerase-like"/>
    <property type="match status" value="1"/>
</dbReference>
<evidence type="ECO:0000313" key="3">
    <source>
        <dbReference type="Proteomes" id="UP000593842"/>
    </source>
</evidence>
<protein>
    <submittedName>
        <fullName evidence="2">Proline racemase</fullName>
    </submittedName>
</protein>
<dbReference type="GO" id="GO:0047580">
    <property type="term" value="F:4-hydroxyproline epimerase activity"/>
    <property type="evidence" value="ECO:0007669"/>
    <property type="project" value="TreeGrafter"/>
</dbReference>
<dbReference type="InterPro" id="IPR008794">
    <property type="entry name" value="Pro_racemase_fam"/>
</dbReference>
<name>A0A7I8E5T9_9FIRM</name>
<dbReference type="AlphaFoldDB" id="A0A7I8E5T9"/>
<proteinExistence type="inferred from homology"/>
<sequence>MCEPRGHKDMVGALLVEPIYKEADIGVIYMDANRWINMCGHATIGVSMTLVNENLVKVVEPVTHLTLEMPAGLIHVDVEVEDGKTKSVSFENIPSFLFEENCLVNNIHFDISYSGSFFALVDADQLDIEININNANKFKGLGVNLLRQINEKYDVKHPTLPINRVVNVEFYHKTDDGQKNIVISEEGMIDRSPCGTGTCAKLAYMYNTNKLKLNETFINQSFTGVSFKGRVIEETKIDKYKAIISSITGVAYIDGYSTFLIDEDDPLKYGFVIN</sequence>
<dbReference type="PANTHER" id="PTHR33442:SF5">
    <property type="entry name" value="BIFUNCTIONAL TRANS-3-HYDROXY-L-PROLINE DEHYDRATASE_2-EPIMERASE"/>
    <property type="match status" value="1"/>
</dbReference>
<dbReference type="EMBL" id="AP024085">
    <property type="protein sequence ID" value="BCL59180.1"/>
    <property type="molecule type" value="Genomic_DNA"/>
</dbReference>
<evidence type="ECO:0000256" key="1">
    <source>
        <dbReference type="ARBA" id="ARBA00007529"/>
    </source>
</evidence>
<gene>
    <name evidence="2" type="primary">prdF</name>
    <name evidence="2" type="ORF">Fi14EGH31_28920</name>
</gene>
<dbReference type="Pfam" id="PF05544">
    <property type="entry name" value="Pro_racemase"/>
    <property type="match status" value="1"/>
</dbReference>
<dbReference type="PANTHER" id="PTHR33442">
    <property type="entry name" value="TRANS-3-HYDROXY-L-PROLINE DEHYDRATASE"/>
    <property type="match status" value="1"/>
</dbReference>
<dbReference type="RefSeq" id="WP_318030067.1">
    <property type="nucleotide sequence ID" value="NZ_AP024085.1"/>
</dbReference>
<dbReference type="Gene3D" id="3.10.310.10">
    <property type="entry name" value="Diaminopimelate Epimerase, Chain A, domain 1"/>
    <property type="match status" value="2"/>
</dbReference>
<dbReference type="GeneID" id="70581321"/>
<dbReference type="KEGG" id="fit:Fi14EGH31_28920"/>
<organism evidence="2 3">
    <name type="scientific">Faecalibacillus intestinalis</name>
    <dbReference type="NCBI Taxonomy" id="1982626"/>
    <lineage>
        <taxon>Bacteria</taxon>
        <taxon>Bacillati</taxon>
        <taxon>Bacillota</taxon>
        <taxon>Erysipelotrichia</taxon>
        <taxon>Erysipelotrichales</taxon>
        <taxon>Coprobacillaceae</taxon>
        <taxon>Faecalibacillus</taxon>
    </lineage>
</organism>
<dbReference type="SFLD" id="SFLDS00028">
    <property type="entry name" value="Proline_Racemase"/>
    <property type="match status" value="1"/>
</dbReference>
<dbReference type="PIRSF" id="PIRSF029792">
    <property type="entry name" value="Pro_racemase"/>
    <property type="match status" value="1"/>
</dbReference>
<evidence type="ECO:0000313" key="2">
    <source>
        <dbReference type="EMBL" id="BCL59180.1"/>
    </source>
</evidence>
<comment type="similarity">
    <text evidence="1">Belongs to the proline racemase family.</text>
</comment>